<evidence type="ECO:0000256" key="2">
    <source>
        <dbReference type="ARBA" id="ARBA00003213"/>
    </source>
</evidence>
<evidence type="ECO:0000256" key="5">
    <source>
        <dbReference type="ARBA" id="ARBA00022694"/>
    </source>
</evidence>
<keyword evidence="7 10" id="KW-0067">ATP-binding</keyword>
<evidence type="ECO:0000256" key="12">
    <source>
        <dbReference type="RuleBase" id="RU003784"/>
    </source>
</evidence>
<keyword evidence="4 10" id="KW-0808">Transferase</keyword>
<keyword evidence="6 10" id="KW-0547">Nucleotide-binding</keyword>
<dbReference type="Gene3D" id="3.40.50.300">
    <property type="entry name" value="P-loop containing nucleotide triphosphate hydrolases"/>
    <property type="match status" value="1"/>
</dbReference>
<dbReference type="Gene3D" id="1.10.20.140">
    <property type="match status" value="1"/>
</dbReference>
<dbReference type="Proteomes" id="UP000310477">
    <property type="component" value="Unassembled WGS sequence"/>
</dbReference>
<evidence type="ECO:0000256" key="8">
    <source>
        <dbReference type="ARBA" id="ARBA00022842"/>
    </source>
</evidence>
<evidence type="ECO:0000313" key="14">
    <source>
        <dbReference type="EMBL" id="TKB99428.1"/>
    </source>
</evidence>
<feature type="binding site" evidence="10">
    <location>
        <begin position="15"/>
        <end position="20"/>
    </location>
    <ligand>
        <name>substrate</name>
    </ligand>
</feature>
<evidence type="ECO:0000256" key="4">
    <source>
        <dbReference type="ARBA" id="ARBA00022679"/>
    </source>
</evidence>
<evidence type="ECO:0000256" key="6">
    <source>
        <dbReference type="ARBA" id="ARBA00022741"/>
    </source>
</evidence>
<dbReference type="GO" id="GO:0052381">
    <property type="term" value="F:tRNA dimethylallyltransferase activity"/>
    <property type="evidence" value="ECO:0007669"/>
    <property type="project" value="UniProtKB-UniRule"/>
</dbReference>
<dbReference type="GO" id="GO:0005524">
    <property type="term" value="F:ATP binding"/>
    <property type="evidence" value="ECO:0007669"/>
    <property type="project" value="UniProtKB-UniRule"/>
</dbReference>
<keyword evidence="8 10" id="KW-0460">Magnesium</keyword>
<dbReference type="PANTHER" id="PTHR11088:SF60">
    <property type="entry name" value="TRNA DIMETHYLALLYLTRANSFERASE"/>
    <property type="match status" value="1"/>
</dbReference>
<comment type="caution">
    <text evidence="14">The sequence shown here is derived from an EMBL/GenBank/DDBJ whole genome shotgun (WGS) entry which is preliminary data.</text>
</comment>
<dbReference type="PANTHER" id="PTHR11088">
    <property type="entry name" value="TRNA DIMETHYLALLYLTRANSFERASE"/>
    <property type="match status" value="1"/>
</dbReference>
<feature type="binding site" evidence="10">
    <location>
        <begin position="13"/>
        <end position="20"/>
    </location>
    <ligand>
        <name>ATP</name>
        <dbReference type="ChEBI" id="CHEBI:30616"/>
    </ligand>
</feature>
<dbReference type="RefSeq" id="WP_136877548.1">
    <property type="nucleotide sequence ID" value="NZ_SWBO01000007.1"/>
</dbReference>
<dbReference type="InterPro" id="IPR027417">
    <property type="entry name" value="P-loop_NTPase"/>
</dbReference>
<reference evidence="14 15" key="1">
    <citation type="submission" date="2019-04" db="EMBL/GenBank/DDBJ databases">
        <title>Pedobacter sp. AR-2-6 sp. nov., isolated from Arctic soil.</title>
        <authorList>
            <person name="Dahal R.H."/>
            <person name="Kim D.-U."/>
        </authorList>
    </citation>
    <scope>NUCLEOTIDE SEQUENCE [LARGE SCALE GENOMIC DNA]</scope>
    <source>
        <strain evidence="14 15">AR-2-6</strain>
    </source>
</reference>
<feature type="region of interest" description="Interaction with substrate tRNA" evidence="10">
    <location>
        <begin position="38"/>
        <end position="41"/>
    </location>
</feature>
<dbReference type="EMBL" id="SWBO01000007">
    <property type="protein sequence ID" value="TKB99428.1"/>
    <property type="molecule type" value="Genomic_DNA"/>
</dbReference>
<organism evidence="14 15">
    <name type="scientific">Pedobacter cryotolerans</name>
    <dbReference type="NCBI Taxonomy" id="2571270"/>
    <lineage>
        <taxon>Bacteria</taxon>
        <taxon>Pseudomonadati</taxon>
        <taxon>Bacteroidota</taxon>
        <taxon>Sphingobacteriia</taxon>
        <taxon>Sphingobacteriales</taxon>
        <taxon>Sphingobacteriaceae</taxon>
        <taxon>Pedobacter</taxon>
    </lineage>
</organism>
<evidence type="ECO:0000256" key="9">
    <source>
        <dbReference type="ARBA" id="ARBA00049563"/>
    </source>
</evidence>
<dbReference type="InterPro" id="IPR039657">
    <property type="entry name" value="Dimethylallyltransferase"/>
</dbReference>
<comment type="caution">
    <text evidence="10">Lacks conserved residue(s) required for the propagation of feature annotation.</text>
</comment>
<comment type="subunit">
    <text evidence="10">Monomer.</text>
</comment>
<dbReference type="GO" id="GO:0006400">
    <property type="term" value="P:tRNA modification"/>
    <property type="evidence" value="ECO:0007669"/>
    <property type="project" value="TreeGrafter"/>
</dbReference>
<comment type="catalytic activity">
    <reaction evidence="9 10 11">
        <text>adenosine(37) in tRNA + dimethylallyl diphosphate = N(6)-dimethylallyladenosine(37) in tRNA + diphosphate</text>
        <dbReference type="Rhea" id="RHEA:26482"/>
        <dbReference type="Rhea" id="RHEA-COMP:10162"/>
        <dbReference type="Rhea" id="RHEA-COMP:10375"/>
        <dbReference type="ChEBI" id="CHEBI:33019"/>
        <dbReference type="ChEBI" id="CHEBI:57623"/>
        <dbReference type="ChEBI" id="CHEBI:74411"/>
        <dbReference type="ChEBI" id="CHEBI:74415"/>
        <dbReference type="EC" id="2.5.1.75"/>
    </reaction>
</comment>
<dbReference type="InterPro" id="IPR018022">
    <property type="entry name" value="IPT"/>
</dbReference>
<sequence>MLKKQKTLIVVVGPTAIGKTELAIQLAQFYKTEIISADSRQFFKEMHIGTAKPSKEELAAAPHHLINSHSVKTLFSVGDFEAEALQLIEQLFLKNDVAILVGGSGLYIDAVCKGLDELPEIDLNIREQLNQQLANDGIEVIKNQLQELDPEYFAKVDQSNPQRMIRGLEVILSSGQKLSSFLTAQKKERPFNIVKIGLNTERSILYDRINHRVDVMMNAGLLDEVKSLILYRKYNALNTVGYSELFDFIDGKTEFSSAVAMIKQNTRRFAKRQLTWFRRDQDTAWFEPNQFEEIIKHVTSFCHSEEQPVPSSREGISF</sequence>
<evidence type="ECO:0000313" key="15">
    <source>
        <dbReference type="Proteomes" id="UP000310477"/>
    </source>
</evidence>
<feature type="site" description="Interaction with substrate tRNA" evidence="10">
    <location>
        <position position="126"/>
    </location>
</feature>
<dbReference type="AlphaFoldDB" id="A0A4U1C2Z8"/>
<comment type="similarity">
    <text evidence="3 10 13">Belongs to the IPP transferase family.</text>
</comment>
<evidence type="ECO:0000256" key="1">
    <source>
        <dbReference type="ARBA" id="ARBA00001946"/>
    </source>
</evidence>
<accession>A0A4U1C2Z8</accession>
<gene>
    <name evidence="10 14" type="primary">miaA</name>
    <name evidence="14" type="ORF">FA045_13155</name>
</gene>
<evidence type="ECO:0000256" key="13">
    <source>
        <dbReference type="RuleBase" id="RU003785"/>
    </source>
</evidence>
<dbReference type="SUPFAM" id="SSF52540">
    <property type="entry name" value="P-loop containing nucleoside triphosphate hydrolases"/>
    <property type="match status" value="2"/>
</dbReference>
<evidence type="ECO:0000256" key="11">
    <source>
        <dbReference type="RuleBase" id="RU003783"/>
    </source>
</evidence>
<evidence type="ECO:0000256" key="10">
    <source>
        <dbReference type="HAMAP-Rule" id="MF_00185"/>
    </source>
</evidence>
<feature type="site" description="Interaction with substrate tRNA" evidence="10">
    <location>
        <position position="104"/>
    </location>
</feature>
<proteinExistence type="inferred from homology"/>
<dbReference type="Pfam" id="PF01715">
    <property type="entry name" value="IPPT"/>
    <property type="match status" value="1"/>
</dbReference>
<dbReference type="NCBIfam" id="TIGR00174">
    <property type="entry name" value="miaA"/>
    <property type="match status" value="1"/>
</dbReference>
<evidence type="ECO:0000256" key="3">
    <source>
        <dbReference type="ARBA" id="ARBA00005842"/>
    </source>
</evidence>
<name>A0A4U1C2Z8_9SPHI</name>
<protein>
    <recommendedName>
        <fullName evidence="10">tRNA dimethylallyltransferase</fullName>
        <ecNumber evidence="10">2.5.1.75</ecNumber>
    </recommendedName>
    <alternativeName>
        <fullName evidence="10">Dimethylallyl diphosphate:tRNA dimethylallyltransferase</fullName>
        <shortName evidence="10">DMAPP:tRNA dimethylallyltransferase</shortName>
        <shortName evidence="10">DMATase</shortName>
    </alternativeName>
    <alternativeName>
        <fullName evidence="10">Isopentenyl-diphosphate:tRNA isopentenyltransferase</fullName>
        <shortName evidence="10">IPP transferase</shortName>
        <shortName evidence="10">IPPT</shortName>
        <shortName evidence="10">IPTase</shortName>
    </alternativeName>
</protein>
<keyword evidence="5 10" id="KW-0819">tRNA processing</keyword>
<comment type="cofactor">
    <cofactor evidence="1 10">
        <name>Mg(2+)</name>
        <dbReference type="ChEBI" id="CHEBI:18420"/>
    </cofactor>
</comment>
<feature type="region of interest" description="Interaction with substrate tRNA" evidence="10">
    <location>
        <begin position="162"/>
        <end position="166"/>
    </location>
</feature>
<dbReference type="HAMAP" id="MF_00185">
    <property type="entry name" value="IPP_trans"/>
    <property type="match status" value="1"/>
</dbReference>
<keyword evidence="15" id="KW-1185">Reference proteome</keyword>
<dbReference type="EC" id="2.5.1.75" evidence="10"/>
<dbReference type="OrthoDB" id="9776390at2"/>
<evidence type="ECO:0000256" key="7">
    <source>
        <dbReference type="ARBA" id="ARBA00022840"/>
    </source>
</evidence>
<comment type="function">
    <text evidence="2 10 12">Catalyzes the transfer of a dimethylallyl group onto the adenine at position 37 in tRNAs that read codons beginning with uridine, leading to the formation of N6-(dimethylallyl)adenosine (i(6)A).</text>
</comment>